<dbReference type="STRING" id="78245.Xaut_0134"/>
<gene>
    <name evidence="1" type="ordered locus">Xaut_0134</name>
</gene>
<protein>
    <submittedName>
        <fullName evidence="1">Uncharacterized protein</fullName>
    </submittedName>
</protein>
<organism evidence="1 2">
    <name type="scientific">Xanthobacter autotrophicus (strain ATCC BAA-1158 / Py2)</name>
    <dbReference type="NCBI Taxonomy" id="78245"/>
    <lineage>
        <taxon>Bacteria</taxon>
        <taxon>Pseudomonadati</taxon>
        <taxon>Pseudomonadota</taxon>
        <taxon>Alphaproteobacteria</taxon>
        <taxon>Hyphomicrobiales</taxon>
        <taxon>Xanthobacteraceae</taxon>
        <taxon>Xanthobacter</taxon>
    </lineage>
</organism>
<name>A7IBK0_XANP2</name>
<reference evidence="1 2" key="1">
    <citation type="submission" date="2007-07" db="EMBL/GenBank/DDBJ databases">
        <title>Complete sequence of chromosome of Xanthobacter autotrophicus Py2.</title>
        <authorList>
            <consortium name="US DOE Joint Genome Institute"/>
            <person name="Copeland A."/>
            <person name="Lucas S."/>
            <person name="Lapidus A."/>
            <person name="Barry K."/>
            <person name="Glavina del Rio T."/>
            <person name="Hammon N."/>
            <person name="Israni S."/>
            <person name="Dalin E."/>
            <person name="Tice H."/>
            <person name="Pitluck S."/>
            <person name="Sims D."/>
            <person name="Brettin T."/>
            <person name="Bruce D."/>
            <person name="Detter J.C."/>
            <person name="Han C."/>
            <person name="Tapia R."/>
            <person name="Brainard J."/>
            <person name="Schmutz J."/>
            <person name="Larimer F."/>
            <person name="Land M."/>
            <person name="Hauser L."/>
            <person name="Kyrpides N."/>
            <person name="Kim E."/>
            <person name="Ensigns S.A."/>
            <person name="Richardson P."/>
        </authorList>
    </citation>
    <scope>NUCLEOTIDE SEQUENCE [LARGE SCALE GENOMIC DNA]</scope>
    <source>
        <strain evidence="2">ATCC BAA-1158 / Py2</strain>
    </source>
</reference>
<keyword evidence="2" id="KW-1185">Reference proteome</keyword>
<dbReference type="AlphaFoldDB" id="A7IBK0"/>
<dbReference type="Proteomes" id="UP000002417">
    <property type="component" value="Chromosome"/>
</dbReference>
<dbReference type="KEGG" id="xau:Xaut_0134"/>
<sequence length="122" mass="13216">MRDTVASATRKSVLSHLARTLLAAWRARPRGRAPPYLLEQVMSESEGFFIDWDGNARSVSDPGGGYLCETDMVAKYVAITTKTGALVHEGTYYKTIDAIAKAGIKASLVPGSHPWGTKQDGF</sequence>
<dbReference type="EMBL" id="CP000781">
    <property type="protein sequence ID" value="ABS65393.1"/>
    <property type="molecule type" value="Genomic_DNA"/>
</dbReference>
<dbReference type="eggNOG" id="ENOG5032V30">
    <property type="taxonomic scope" value="Bacteria"/>
</dbReference>
<accession>A7IBK0</accession>
<evidence type="ECO:0000313" key="1">
    <source>
        <dbReference type="EMBL" id="ABS65393.1"/>
    </source>
</evidence>
<dbReference type="HOGENOM" id="CLU_152380_0_0_5"/>
<proteinExistence type="predicted"/>
<evidence type="ECO:0000313" key="2">
    <source>
        <dbReference type="Proteomes" id="UP000002417"/>
    </source>
</evidence>